<dbReference type="EMBL" id="UZAH01025588">
    <property type="protein sequence ID" value="VDO66770.1"/>
    <property type="molecule type" value="Genomic_DNA"/>
</dbReference>
<evidence type="ECO:0000313" key="3">
    <source>
        <dbReference type="WBParaSite" id="HPBE_0000605801-mRNA-1"/>
    </source>
</evidence>
<keyword evidence="2" id="KW-1185">Reference proteome</keyword>
<dbReference type="Proteomes" id="UP000050761">
    <property type="component" value="Unassembled WGS sequence"/>
</dbReference>
<accession>A0A3P7WZN8</accession>
<evidence type="ECO:0000313" key="2">
    <source>
        <dbReference type="Proteomes" id="UP000050761"/>
    </source>
</evidence>
<reference evidence="3" key="2">
    <citation type="submission" date="2019-09" db="UniProtKB">
        <authorList>
            <consortium name="WormBaseParasite"/>
        </authorList>
    </citation>
    <scope>IDENTIFICATION</scope>
</reference>
<name>A0A183FH51_HELPZ</name>
<organism evidence="2 3">
    <name type="scientific">Heligmosomoides polygyrus</name>
    <name type="common">Parasitic roundworm</name>
    <dbReference type="NCBI Taxonomy" id="6339"/>
    <lineage>
        <taxon>Eukaryota</taxon>
        <taxon>Metazoa</taxon>
        <taxon>Ecdysozoa</taxon>
        <taxon>Nematoda</taxon>
        <taxon>Chromadorea</taxon>
        <taxon>Rhabditida</taxon>
        <taxon>Rhabditina</taxon>
        <taxon>Rhabditomorpha</taxon>
        <taxon>Strongyloidea</taxon>
        <taxon>Heligmosomidae</taxon>
        <taxon>Heligmosomoides</taxon>
    </lineage>
</organism>
<sequence>MRRRGPYVATKAVKQVRGGSRIIVDVTANAAVAQITETILSLDALADLAVCRYIAESVVFDDSSAATFADMQDILMALQGWPDRVRGPHAEKRAQRVPNGA</sequence>
<accession>A0A183FH51</accession>
<gene>
    <name evidence="1" type="ORF">HPBE_LOCUS6059</name>
</gene>
<dbReference type="AlphaFoldDB" id="A0A183FH51"/>
<reference evidence="1 2" key="1">
    <citation type="submission" date="2018-11" db="EMBL/GenBank/DDBJ databases">
        <authorList>
            <consortium name="Pathogen Informatics"/>
        </authorList>
    </citation>
    <scope>NUCLEOTIDE SEQUENCE [LARGE SCALE GENOMIC DNA]</scope>
</reference>
<evidence type="ECO:0000313" key="1">
    <source>
        <dbReference type="EMBL" id="VDO66770.1"/>
    </source>
</evidence>
<dbReference type="WBParaSite" id="HPBE_0000605801-mRNA-1">
    <property type="protein sequence ID" value="HPBE_0000605801-mRNA-1"/>
    <property type="gene ID" value="HPBE_0000605801"/>
</dbReference>
<protein>
    <submittedName>
        <fullName evidence="3">HMA domain-containing protein</fullName>
    </submittedName>
</protein>
<proteinExistence type="predicted"/>